<keyword evidence="1 5" id="KW-0963">Cytoplasm</keyword>
<dbReference type="GO" id="GO:0005829">
    <property type="term" value="C:cytosol"/>
    <property type="evidence" value="ECO:0007669"/>
    <property type="project" value="TreeGrafter"/>
</dbReference>
<dbReference type="FunFam" id="2.60.40.4380:FF:000001">
    <property type="entry name" value="Translational regulator CsrA"/>
    <property type="match status" value="1"/>
</dbReference>
<dbReference type="PATRIC" id="fig|1042209.11.peg.557"/>
<organism evidence="6 7">
    <name type="scientific">Pseudomonas fluorescens HK44</name>
    <dbReference type="NCBI Taxonomy" id="1042209"/>
    <lineage>
        <taxon>Bacteria</taxon>
        <taxon>Pseudomonadati</taxon>
        <taxon>Pseudomonadota</taxon>
        <taxon>Gammaproteobacteria</taxon>
        <taxon>Pseudomonadales</taxon>
        <taxon>Pseudomonadaceae</taxon>
        <taxon>Pseudomonas</taxon>
    </lineage>
</organism>
<dbReference type="GO" id="GO:0048027">
    <property type="term" value="F:mRNA 5'-UTR binding"/>
    <property type="evidence" value="ECO:0007669"/>
    <property type="project" value="UniProtKB-UniRule"/>
</dbReference>
<comment type="subunit">
    <text evidence="5">Homodimer; the beta-strands of each monomer intercalate to form a hydrophobic core, while the alpha-helices form wings that extend away from the core.</text>
</comment>
<dbReference type="EMBL" id="AFOY02000003">
    <property type="protein sequence ID" value="EXF96377.1"/>
    <property type="molecule type" value="Genomic_DNA"/>
</dbReference>
<evidence type="ECO:0000313" key="7">
    <source>
        <dbReference type="Proteomes" id="UP000022611"/>
    </source>
</evidence>
<evidence type="ECO:0000256" key="2">
    <source>
        <dbReference type="ARBA" id="ARBA00022845"/>
    </source>
</evidence>
<evidence type="ECO:0000256" key="4">
    <source>
        <dbReference type="ARBA" id="ARBA00023159"/>
    </source>
</evidence>
<dbReference type="HAMAP" id="MF_00167">
    <property type="entry name" value="CsrA"/>
    <property type="match status" value="1"/>
</dbReference>
<dbReference type="PANTHER" id="PTHR34984">
    <property type="entry name" value="CARBON STORAGE REGULATOR"/>
    <property type="match status" value="1"/>
</dbReference>
<name>A0A010TH50_PSEFL</name>
<dbReference type="SUPFAM" id="SSF117130">
    <property type="entry name" value="CsrA-like"/>
    <property type="match status" value="1"/>
</dbReference>
<dbReference type="GO" id="GO:0006402">
    <property type="term" value="P:mRNA catabolic process"/>
    <property type="evidence" value="ECO:0007669"/>
    <property type="project" value="InterPro"/>
</dbReference>
<dbReference type="GO" id="GO:0006109">
    <property type="term" value="P:regulation of carbohydrate metabolic process"/>
    <property type="evidence" value="ECO:0007669"/>
    <property type="project" value="UniProtKB-UniRule"/>
</dbReference>
<sequence length="62" mass="6939">MLILTRRCAESLIIGDGEITVTVLGVKGNQVRIGVNAPKEVAVHREEIYLRIKKEKDDEPSH</sequence>
<keyword evidence="3 5" id="KW-0694">RNA-binding</keyword>
<comment type="subcellular location">
    <subcellularLocation>
        <location evidence="5">Cytoplasm</location>
    </subcellularLocation>
</comment>
<dbReference type="InterPro" id="IPR003751">
    <property type="entry name" value="CsrA"/>
</dbReference>
<dbReference type="GeneID" id="98112886"/>
<evidence type="ECO:0000256" key="1">
    <source>
        <dbReference type="ARBA" id="ARBA00022490"/>
    </source>
</evidence>
<dbReference type="Pfam" id="PF02599">
    <property type="entry name" value="CsrA"/>
    <property type="match status" value="1"/>
</dbReference>
<keyword evidence="5" id="KW-0678">Repressor</keyword>
<dbReference type="GeneID" id="97826871"/>
<dbReference type="PANTHER" id="PTHR34984:SF1">
    <property type="entry name" value="CARBON STORAGE REGULATOR"/>
    <property type="match status" value="1"/>
</dbReference>
<dbReference type="OrthoDB" id="9809061at2"/>
<evidence type="ECO:0000256" key="3">
    <source>
        <dbReference type="ARBA" id="ARBA00022884"/>
    </source>
</evidence>
<evidence type="ECO:0000256" key="5">
    <source>
        <dbReference type="HAMAP-Rule" id="MF_00167"/>
    </source>
</evidence>
<protein>
    <recommendedName>
        <fullName evidence="5">Translational regulator CsrA</fullName>
    </recommendedName>
    <alternativeName>
        <fullName evidence="5">Carbon storage regulator</fullName>
    </alternativeName>
</protein>
<dbReference type="RefSeq" id="WP_003178872.1">
    <property type="nucleotide sequence ID" value="NZ_AFOY02000003.1"/>
</dbReference>
<dbReference type="NCBIfam" id="NF002469">
    <property type="entry name" value="PRK01712.1"/>
    <property type="match status" value="1"/>
</dbReference>
<dbReference type="NCBIfam" id="TIGR00202">
    <property type="entry name" value="csrA"/>
    <property type="match status" value="1"/>
</dbReference>
<dbReference type="InterPro" id="IPR036107">
    <property type="entry name" value="CsrA_sf"/>
</dbReference>
<gene>
    <name evidence="5" type="primary">csrA</name>
    <name evidence="6" type="ORF">HK44_020150</name>
</gene>
<comment type="caution">
    <text evidence="6">The sequence shown here is derived from an EMBL/GenBank/DDBJ whole genome shotgun (WGS) entry which is preliminary data.</text>
</comment>
<keyword evidence="2 5" id="KW-0810">Translation regulation</keyword>
<evidence type="ECO:0000313" key="6">
    <source>
        <dbReference type="EMBL" id="EXF96377.1"/>
    </source>
</evidence>
<accession>A0A010TH50</accession>
<dbReference type="eggNOG" id="COG1551">
    <property type="taxonomic scope" value="Bacteria"/>
</dbReference>
<comment type="function">
    <text evidence="5">A key translational regulator that binds mRNA to regulate translation initiation and/or mRNA stability. Mediates global changes in gene expression, shifting from rapid growth to stress survival by linking envelope stress, the stringent response and the catabolite repression systems. Usually binds in the 5'-UTR; binding at or near the Shine-Dalgarno sequence prevents ribosome-binding, repressing translation, binding elsewhere in the 5'-UTR can activate translation and/or stabilize the mRNA. Its function is antagonized by small RNA(s).</text>
</comment>
<dbReference type="GO" id="GO:0045948">
    <property type="term" value="P:positive regulation of translational initiation"/>
    <property type="evidence" value="ECO:0007669"/>
    <property type="project" value="UniProtKB-UniRule"/>
</dbReference>
<dbReference type="GO" id="GO:0045947">
    <property type="term" value="P:negative regulation of translational initiation"/>
    <property type="evidence" value="ECO:0007669"/>
    <property type="project" value="UniProtKB-UniRule"/>
</dbReference>
<dbReference type="HOGENOM" id="CLU_164837_2_1_6"/>
<proteinExistence type="inferred from homology"/>
<dbReference type="Gene3D" id="2.60.40.4380">
    <property type="entry name" value="Translational regulator CsrA"/>
    <property type="match status" value="1"/>
</dbReference>
<dbReference type="Proteomes" id="UP000022611">
    <property type="component" value="Unassembled WGS sequence"/>
</dbReference>
<comment type="similarity">
    <text evidence="5">Belongs to the CsrA/RsmA family.</text>
</comment>
<reference evidence="6 7" key="1">
    <citation type="journal article" date="2011" name="J. Bacteriol.">
        <title>Draft genome sequence of the polycyclic aromatic hydrocarbon-degrading, genetically engineered bioluminescent bioreporter Pseudomonas fluorescens HK44.</title>
        <authorList>
            <person name="Chauhan A."/>
            <person name="Layton A.C."/>
            <person name="Williams D.E."/>
            <person name="Smartt A.E."/>
            <person name="Ripp S."/>
            <person name="Karpinets T.V."/>
            <person name="Brown S.D."/>
            <person name="Sayler G.S."/>
        </authorList>
    </citation>
    <scope>NUCLEOTIDE SEQUENCE [LARGE SCALE GENOMIC DNA]</scope>
    <source>
        <strain evidence="6 7">HK44</strain>
    </source>
</reference>
<dbReference type="AlphaFoldDB" id="A0A010TH50"/>
<keyword evidence="4 5" id="KW-0010">Activator</keyword>